<dbReference type="Pfam" id="PF14714">
    <property type="entry name" value="KH_dom-like"/>
    <property type="match status" value="1"/>
</dbReference>
<reference evidence="10" key="1">
    <citation type="submission" date="2018-06" db="EMBL/GenBank/DDBJ databases">
        <authorList>
            <person name="Zhirakovskaya E."/>
        </authorList>
    </citation>
    <scope>NUCLEOTIDE SEQUENCE</scope>
</reference>
<dbReference type="PRINTS" id="PR00326">
    <property type="entry name" value="GTP1OBG"/>
</dbReference>
<evidence type="ECO:0000256" key="1">
    <source>
        <dbReference type="ARBA" id="ARBA00008279"/>
    </source>
</evidence>
<dbReference type="FunFam" id="3.40.50.300:FF:000040">
    <property type="entry name" value="GTPase Der"/>
    <property type="match status" value="1"/>
</dbReference>
<accession>A0A3B0VB36</accession>
<evidence type="ECO:0000256" key="6">
    <source>
        <dbReference type="ARBA" id="ARBA00023134"/>
    </source>
</evidence>
<dbReference type="PROSITE" id="PS51712">
    <property type="entry name" value="G_ENGA"/>
    <property type="match status" value="2"/>
</dbReference>
<evidence type="ECO:0000256" key="8">
    <source>
        <dbReference type="SAM" id="MobiDB-lite"/>
    </source>
</evidence>
<dbReference type="Gene3D" id="3.30.300.20">
    <property type="match status" value="1"/>
</dbReference>
<dbReference type="NCBIfam" id="TIGR00231">
    <property type="entry name" value="small_GTP"/>
    <property type="match status" value="2"/>
</dbReference>
<dbReference type="InterPro" id="IPR032859">
    <property type="entry name" value="KH_dom-like"/>
</dbReference>
<keyword evidence="5" id="KW-0547">Nucleotide-binding</keyword>
<dbReference type="PANTHER" id="PTHR43834">
    <property type="entry name" value="GTPASE DER"/>
    <property type="match status" value="1"/>
</dbReference>
<dbReference type="InterPro" id="IPR031166">
    <property type="entry name" value="G_ENGA"/>
</dbReference>
<evidence type="ECO:0000256" key="5">
    <source>
        <dbReference type="ARBA" id="ARBA00022741"/>
    </source>
</evidence>
<dbReference type="Pfam" id="PF01926">
    <property type="entry name" value="MMR_HSR1"/>
    <property type="match status" value="2"/>
</dbReference>
<evidence type="ECO:0000256" key="2">
    <source>
        <dbReference type="ARBA" id="ARBA00020953"/>
    </source>
</evidence>
<dbReference type="GO" id="GO:0005525">
    <property type="term" value="F:GTP binding"/>
    <property type="evidence" value="ECO:0007669"/>
    <property type="project" value="UniProtKB-KW"/>
</dbReference>
<dbReference type="Gene3D" id="3.40.50.300">
    <property type="entry name" value="P-loop containing nucleotide triphosphate hydrolases"/>
    <property type="match status" value="2"/>
</dbReference>
<keyword evidence="6" id="KW-0342">GTP-binding</keyword>
<sequence>MIPVIAIVGRPNVGKSTLFNVLTHTRDALVADFAGLTRDRQYGTLELEESNAIVIDTGGLLGDEGDLSELMNSQVATAISESNLILFIVDAKAGLMDDDKTILQSLRNTNKPILLLVNKIDGQDENVAMLDFHQMGIETIIPIATAHKRNIGYLREELMRYCNELITKDEEQELAQDSKGPNMAVIGRPNVGKSTLVNRLLGENRVLAYDLPGTTRDSICLPLEWDGKDYTLVDTAGVRRRGKVTAGVEKFSVIKTLQAIDRSQVCVLLMDAQEGITDQDMHLLGLITNNARAVVIGLNKWDHLSEEHKTTIKSEFARRMSAFPWVPLVYISALHGSGLTDLMDRVDLVYESATKELETNQLTDVLKQAFKAHQPALIQGRLTKLKYAHSGGRNPQRIIIHGTRTDALLPAYIKYLEKQFRNAFNLRGAPIVLQFKSSKNPYKVRKVKNRSSTANRRHNAFDTTPRKRKW</sequence>
<name>A0A3B0VB36_9ZZZZ</name>
<dbReference type="CDD" id="cd01895">
    <property type="entry name" value="EngA2"/>
    <property type="match status" value="1"/>
</dbReference>
<dbReference type="HAMAP" id="MF_00195">
    <property type="entry name" value="GTPase_Der"/>
    <property type="match status" value="1"/>
</dbReference>
<dbReference type="InterPro" id="IPR027417">
    <property type="entry name" value="P-loop_NTPase"/>
</dbReference>
<dbReference type="PANTHER" id="PTHR43834:SF6">
    <property type="entry name" value="GTPASE DER"/>
    <property type="match status" value="1"/>
</dbReference>
<dbReference type="InterPro" id="IPR005225">
    <property type="entry name" value="Small_GTP-bd"/>
</dbReference>
<dbReference type="EMBL" id="UOEW01000054">
    <property type="protein sequence ID" value="VAW34039.1"/>
    <property type="molecule type" value="Genomic_DNA"/>
</dbReference>
<dbReference type="InterPro" id="IPR006073">
    <property type="entry name" value="GTP-bd"/>
</dbReference>
<gene>
    <name evidence="10" type="ORF">MNBD_GAMMA01-1067</name>
</gene>
<dbReference type="CDD" id="cd01894">
    <property type="entry name" value="EngA1"/>
    <property type="match status" value="1"/>
</dbReference>
<dbReference type="InterPro" id="IPR016484">
    <property type="entry name" value="GTPase_Der"/>
</dbReference>
<protein>
    <recommendedName>
        <fullName evidence="2">GTPase Der</fullName>
    </recommendedName>
    <alternativeName>
        <fullName evidence="7">GTP-binding protein EngA</fullName>
    </alternativeName>
</protein>
<evidence type="ECO:0000256" key="7">
    <source>
        <dbReference type="ARBA" id="ARBA00032345"/>
    </source>
</evidence>
<dbReference type="GO" id="GO:0043022">
    <property type="term" value="F:ribosome binding"/>
    <property type="evidence" value="ECO:0007669"/>
    <property type="project" value="TreeGrafter"/>
</dbReference>
<dbReference type="GO" id="GO:0042254">
    <property type="term" value="P:ribosome biogenesis"/>
    <property type="evidence" value="ECO:0007669"/>
    <property type="project" value="UniProtKB-KW"/>
</dbReference>
<feature type="domain" description="EngA-type G" evidence="9">
    <location>
        <begin position="181"/>
        <end position="354"/>
    </location>
</feature>
<dbReference type="InterPro" id="IPR015946">
    <property type="entry name" value="KH_dom-like_a/b"/>
</dbReference>
<evidence type="ECO:0000313" key="10">
    <source>
        <dbReference type="EMBL" id="VAW34039.1"/>
    </source>
</evidence>
<evidence type="ECO:0000256" key="3">
    <source>
        <dbReference type="ARBA" id="ARBA00022517"/>
    </source>
</evidence>
<proteinExistence type="inferred from homology"/>
<evidence type="ECO:0000259" key="9">
    <source>
        <dbReference type="PROSITE" id="PS51712"/>
    </source>
</evidence>
<dbReference type="AlphaFoldDB" id="A0A3B0VB36"/>
<feature type="region of interest" description="Disordered" evidence="8">
    <location>
        <begin position="445"/>
        <end position="470"/>
    </location>
</feature>
<keyword evidence="3" id="KW-0690">Ribosome biogenesis</keyword>
<comment type="similarity">
    <text evidence="1">Belongs to the TRAFAC class TrmE-Era-EngA-EngB-Septin-like GTPase superfamily. EngA (Der) GTPase family.</text>
</comment>
<dbReference type="NCBIfam" id="TIGR03594">
    <property type="entry name" value="GTPase_EngA"/>
    <property type="match status" value="1"/>
</dbReference>
<keyword evidence="4" id="KW-0677">Repeat</keyword>
<organism evidence="10">
    <name type="scientific">hydrothermal vent metagenome</name>
    <dbReference type="NCBI Taxonomy" id="652676"/>
    <lineage>
        <taxon>unclassified sequences</taxon>
        <taxon>metagenomes</taxon>
        <taxon>ecological metagenomes</taxon>
    </lineage>
</organism>
<dbReference type="SUPFAM" id="SSF52540">
    <property type="entry name" value="P-loop containing nucleoside triphosphate hydrolases"/>
    <property type="match status" value="2"/>
</dbReference>
<dbReference type="PIRSF" id="PIRSF006485">
    <property type="entry name" value="GTP-binding_EngA"/>
    <property type="match status" value="1"/>
</dbReference>
<evidence type="ECO:0000256" key="4">
    <source>
        <dbReference type="ARBA" id="ARBA00022737"/>
    </source>
</evidence>
<feature type="domain" description="EngA-type G" evidence="9">
    <location>
        <begin position="3"/>
        <end position="166"/>
    </location>
</feature>